<keyword evidence="3 6" id="KW-0862">Zinc</keyword>
<evidence type="ECO:0000313" key="10">
    <source>
        <dbReference type="Proteomes" id="UP000535182"/>
    </source>
</evidence>
<evidence type="ECO:0000256" key="4">
    <source>
        <dbReference type="ARBA" id="ARBA00023002"/>
    </source>
</evidence>
<protein>
    <recommendedName>
        <fullName evidence="6">Peptide methionine sulfoxide reductase MsrB</fullName>
        <ecNumber evidence="6">1.8.4.12</ecNumber>
    </recommendedName>
    <alternativeName>
        <fullName evidence="6">Peptide-methionine (R)-S-oxide reductase</fullName>
    </alternativeName>
</protein>
<dbReference type="EMBL" id="JACHEB010000001">
    <property type="protein sequence ID" value="MBB5326487.1"/>
    <property type="molecule type" value="Genomic_DNA"/>
</dbReference>
<dbReference type="GO" id="GO:0008270">
    <property type="term" value="F:zinc ion binding"/>
    <property type="evidence" value="ECO:0007669"/>
    <property type="project" value="UniProtKB-UniRule"/>
</dbReference>
<feature type="binding site" evidence="6">
    <location>
        <position position="115"/>
    </location>
    <ligand>
        <name>Zn(2+)</name>
        <dbReference type="ChEBI" id="CHEBI:29105"/>
    </ligand>
</feature>
<dbReference type="GO" id="GO:0033743">
    <property type="term" value="F:peptide-methionine (R)-S-oxide reductase activity"/>
    <property type="evidence" value="ECO:0007669"/>
    <property type="project" value="UniProtKB-UniRule"/>
</dbReference>
<dbReference type="PANTHER" id="PTHR10173:SF52">
    <property type="entry name" value="METHIONINE-R-SULFOXIDE REDUCTASE B1"/>
    <property type="match status" value="1"/>
</dbReference>
<feature type="transmembrane region" description="Helical" evidence="7">
    <location>
        <begin position="20"/>
        <end position="37"/>
    </location>
</feature>
<keyword evidence="7" id="KW-0812">Transmembrane</keyword>
<evidence type="ECO:0000256" key="3">
    <source>
        <dbReference type="ARBA" id="ARBA00022833"/>
    </source>
</evidence>
<evidence type="ECO:0000256" key="2">
    <source>
        <dbReference type="ARBA" id="ARBA00022723"/>
    </source>
</evidence>
<dbReference type="Pfam" id="PF01641">
    <property type="entry name" value="SelR"/>
    <property type="match status" value="1"/>
</dbReference>
<dbReference type="EC" id="1.8.4.12" evidence="6"/>
<keyword evidence="10" id="KW-1185">Reference proteome</keyword>
<dbReference type="NCBIfam" id="TIGR00357">
    <property type="entry name" value="peptide-methionine (R)-S-oxide reductase MsrB"/>
    <property type="match status" value="1"/>
</dbReference>
<gene>
    <name evidence="6" type="primary">msrB</name>
    <name evidence="9" type="ORF">HDF14_000081</name>
</gene>
<feature type="active site" description="Nucleophile" evidence="6">
    <location>
        <position position="187"/>
    </location>
</feature>
<dbReference type="PROSITE" id="PS51318">
    <property type="entry name" value="TAT"/>
    <property type="match status" value="1"/>
</dbReference>
<evidence type="ECO:0000256" key="6">
    <source>
        <dbReference type="HAMAP-Rule" id="MF_01400"/>
    </source>
</evidence>
<dbReference type="FunFam" id="2.170.150.20:FF:000001">
    <property type="entry name" value="Peptide methionine sulfoxide reductase MsrB"/>
    <property type="match status" value="1"/>
</dbReference>
<organism evidence="9 10">
    <name type="scientific">Tunturiibacter gelidiferens</name>
    <dbReference type="NCBI Taxonomy" id="3069689"/>
    <lineage>
        <taxon>Bacteria</taxon>
        <taxon>Pseudomonadati</taxon>
        <taxon>Acidobacteriota</taxon>
        <taxon>Terriglobia</taxon>
        <taxon>Terriglobales</taxon>
        <taxon>Acidobacteriaceae</taxon>
        <taxon>Tunturiibacter</taxon>
    </lineage>
</organism>
<feature type="domain" description="MsrB" evidence="8">
    <location>
        <begin position="76"/>
        <end position="198"/>
    </location>
</feature>
<accession>A0A9X0Q9Y1</accession>
<comment type="catalytic activity">
    <reaction evidence="5 6">
        <text>L-methionyl-[protein] + [thioredoxin]-disulfide + H2O = L-methionyl-(R)-S-oxide-[protein] + [thioredoxin]-dithiol</text>
        <dbReference type="Rhea" id="RHEA:24164"/>
        <dbReference type="Rhea" id="RHEA-COMP:10698"/>
        <dbReference type="Rhea" id="RHEA-COMP:10700"/>
        <dbReference type="Rhea" id="RHEA-COMP:12313"/>
        <dbReference type="Rhea" id="RHEA-COMP:12314"/>
        <dbReference type="ChEBI" id="CHEBI:15377"/>
        <dbReference type="ChEBI" id="CHEBI:16044"/>
        <dbReference type="ChEBI" id="CHEBI:29950"/>
        <dbReference type="ChEBI" id="CHEBI:45764"/>
        <dbReference type="ChEBI" id="CHEBI:50058"/>
        <dbReference type="EC" id="1.8.4.12"/>
    </reaction>
</comment>
<feature type="binding site" evidence="6">
    <location>
        <position position="167"/>
    </location>
    <ligand>
        <name>Zn(2+)</name>
        <dbReference type="ChEBI" id="CHEBI:29105"/>
    </ligand>
</feature>
<dbReference type="InterPro" id="IPR006311">
    <property type="entry name" value="TAT_signal"/>
</dbReference>
<keyword evidence="7" id="KW-0472">Membrane</keyword>
<evidence type="ECO:0000256" key="1">
    <source>
        <dbReference type="ARBA" id="ARBA00007174"/>
    </source>
</evidence>
<dbReference type="HAMAP" id="MF_01400">
    <property type="entry name" value="MsrB"/>
    <property type="match status" value="1"/>
</dbReference>
<dbReference type="GO" id="GO:0006979">
    <property type="term" value="P:response to oxidative stress"/>
    <property type="evidence" value="ECO:0007669"/>
    <property type="project" value="InterPro"/>
</dbReference>
<evidence type="ECO:0000313" key="9">
    <source>
        <dbReference type="EMBL" id="MBB5326487.1"/>
    </source>
</evidence>
<dbReference type="PANTHER" id="PTHR10173">
    <property type="entry name" value="METHIONINE SULFOXIDE REDUCTASE"/>
    <property type="match status" value="1"/>
</dbReference>
<keyword evidence="2 6" id="KW-0479">Metal-binding</keyword>
<comment type="similarity">
    <text evidence="1 6">Belongs to the MsrB Met sulfoxide reductase family.</text>
</comment>
<keyword evidence="7" id="KW-1133">Transmembrane helix</keyword>
<dbReference type="GO" id="GO:0005737">
    <property type="term" value="C:cytoplasm"/>
    <property type="evidence" value="ECO:0007669"/>
    <property type="project" value="TreeGrafter"/>
</dbReference>
<dbReference type="RefSeq" id="WP_221304495.1">
    <property type="nucleotide sequence ID" value="NZ_JACHEB010000001.1"/>
</dbReference>
<dbReference type="Proteomes" id="UP000535182">
    <property type="component" value="Unassembled WGS sequence"/>
</dbReference>
<dbReference type="GO" id="GO:0030091">
    <property type="term" value="P:protein repair"/>
    <property type="evidence" value="ECO:0007669"/>
    <property type="project" value="InterPro"/>
</dbReference>
<dbReference type="InterPro" id="IPR011057">
    <property type="entry name" value="Mss4-like_sf"/>
</dbReference>
<evidence type="ECO:0000259" key="8">
    <source>
        <dbReference type="PROSITE" id="PS51790"/>
    </source>
</evidence>
<comment type="cofactor">
    <cofactor evidence="6">
        <name>Zn(2+)</name>
        <dbReference type="ChEBI" id="CHEBI:29105"/>
    </cofactor>
    <text evidence="6">Binds 1 zinc ion per subunit. The zinc ion is important for the structural integrity of the protein.</text>
</comment>
<feature type="binding site" evidence="6">
    <location>
        <position position="118"/>
    </location>
    <ligand>
        <name>Zn(2+)</name>
        <dbReference type="ChEBI" id="CHEBI:29105"/>
    </ligand>
</feature>
<dbReference type="InterPro" id="IPR002579">
    <property type="entry name" value="Met_Sox_Rdtase_MsrB_dom"/>
</dbReference>
<dbReference type="InterPro" id="IPR028427">
    <property type="entry name" value="Met_Sox_Rdtase_MsrB"/>
</dbReference>
<evidence type="ECO:0000256" key="7">
    <source>
        <dbReference type="SAM" id="Phobius"/>
    </source>
</evidence>
<name>A0A9X0Q9Y1_9BACT</name>
<evidence type="ECO:0000256" key="5">
    <source>
        <dbReference type="ARBA" id="ARBA00048488"/>
    </source>
</evidence>
<dbReference type="AlphaFoldDB" id="A0A9X0Q9Y1"/>
<reference evidence="9 10" key="1">
    <citation type="submission" date="2020-08" db="EMBL/GenBank/DDBJ databases">
        <title>Genomic Encyclopedia of Type Strains, Phase IV (KMG-V): Genome sequencing to study the core and pangenomes of soil and plant-associated prokaryotes.</title>
        <authorList>
            <person name="Whitman W."/>
        </authorList>
    </citation>
    <scope>NUCLEOTIDE SEQUENCE [LARGE SCALE GENOMIC DNA]</scope>
    <source>
        <strain evidence="9 10">X5P2</strain>
    </source>
</reference>
<keyword evidence="4 6" id="KW-0560">Oxidoreductase</keyword>
<sequence length="199" mass="22249">MAEETQYQDKDRNKMPRRAFLGATAAAVVGVILHSRYRTQPVEAKDQTPKDIKIVQFSDSGQRQGVVTVQTIIKPDAEWKQQLAPEAYAVTRLAGTERPYSGKYWDNHEKGVYHCICCGTPNFSSETKFESGTGWPSFWQVIAKENVKENSDSTLGMERTAVSCPRCDAHLGHVFDDGPRPTGLRYCMNSVALQFVKSA</sequence>
<dbReference type="PROSITE" id="PS51790">
    <property type="entry name" value="MSRB"/>
    <property type="match status" value="1"/>
</dbReference>
<dbReference type="Gene3D" id="2.170.150.20">
    <property type="entry name" value="Peptide methionine sulfoxide reductase"/>
    <property type="match status" value="1"/>
</dbReference>
<proteinExistence type="inferred from homology"/>
<feature type="binding site" evidence="6">
    <location>
        <position position="164"/>
    </location>
    <ligand>
        <name>Zn(2+)</name>
        <dbReference type="ChEBI" id="CHEBI:29105"/>
    </ligand>
</feature>
<dbReference type="SUPFAM" id="SSF51316">
    <property type="entry name" value="Mss4-like"/>
    <property type="match status" value="1"/>
</dbReference>
<comment type="caution">
    <text evidence="9">The sequence shown here is derived from an EMBL/GenBank/DDBJ whole genome shotgun (WGS) entry which is preliminary data.</text>
</comment>